<evidence type="ECO:0000256" key="2">
    <source>
        <dbReference type="ARBA" id="ARBA00022692"/>
    </source>
</evidence>
<dbReference type="KEGG" id="mor:MOC_1106"/>
<dbReference type="AlphaFoldDB" id="A0A089NLW1"/>
<dbReference type="Pfam" id="PF01988">
    <property type="entry name" value="VIT1"/>
    <property type="match status" value="1"/>
</dbReference>
<dbReference type="GO" id="GO:0030026">
    <property type="term" value="P:intracellular manganese ion homeostasis"/>
    <property type="evidence" value="ECO:0007669"/>
    <property type="project" value="InterPro"/>
</dbReference>
<keyword evidence="7" id="KW-1185">Reference proteome</keyword>
<feature type="transmembrane region" description="Helical" evidence="5">
    <location>
        <begin position="54"/>
        <end position="77"/>
    </location>
</feature>
<name>A0A089NLW1_9HYPH</name>
<dbReference type="STRING" id="693986.MOC_1106"/>
<feature type="transmembrane region" description="Helical" evidence="5">
    <location>
        <begin position="157"/>
        <end position="176"/>
    </location>
</feature>
<keyword evidence="2 5" id="KW-0812">Transmembrane</keyword>
<feature type="transmembrane region" description="Helical" evidence="5">
    <location>
        <begin position="89"/>
        <end position="112"/>
    </location>
</feature>
<evidence type="ECO:0000256" key="1">
    <source>
        <dbReference type="ARBA" id="ARBA00004127"/>
    </source>
</evidence>
<protein>
    <submittedName>
        <fullName evidence="6">Rubrerythrin</fullName>
    </submittedName>
</protein>
<evidence type="ECO:0000313" key="6">
    <source>
        <dbReference type="EMBL" id="AIQ88861.1"/>
    </source>
</evidence>
<feature type="transmembrane region" description="Helical" evidence="5">
    <location>
        <begin position="124"/>
        <end position="145"/>
    </location>
</feature>
<reference evidence="6 7" key="1">
    <citation type="journal article" date="2014" name="PLoS ONE">
        <title>Genome Information of Methylobacterium oryzae, a Plant-Probiotic Methylotroph in the Phyllosphere.</title>
        <authorList>
            <person name="Kwak M.J."/>
            <person name="Jeong H."/>
            <person name="Madhaiyan M."/>
            <person name="Lee Y."/>
            <person name="Sa T.M."/>
            <person name="Oh T.K."/>
            <person name="Kim J.F."/>
        </authorList>
    </citation>
    <scope>NUCLEOTIDE SEQUENCE [LARGE SCALE GENOMIC DNA]</scope>
    <source>
        <strain evidence="6 7">CBMB20</strain>
    </source>
</reference>
<dbReference type="Proteomes" id="UP000029492">
    <property type="component" value="Chromosome"/>
</dbReference>
<dbReference type="GO" id="GO:0012505">
    <property type="term" value="C:endomembrane system"/>
    <property type="evidence" value="ECO:0007669"/>
    <property type="project" value="UniProtKB-SubCell"/>
</dbReference>
<evidence type="ECO:0000256" key="5">
    <source>
        <dbReference type="SAM" id="Phobius"/>
    </source>
</evidence>
<organism evidence="6 7">
    <name type="scientific">Methylobacterium oryzae CBMB20</name>
    <dbReference type="NCBI Taxonomy" id="693986"/>
    <lineage>
        <taxon>Bacteria</taxon>
        <taxon>Pseudomonadati</taxon>
        <taxon>Pseudomonadota</taxon>
        <taxon>Alphaproteobacteria</taxon>
        <taxon>Hyphomicrobiales</taxon>
        <taxon>Methylobacteriaceae</taxon>
        <taxon>Methylobacterium</taxon>
    </lineage>
</organism>
<feature type="transmembrane region" description="Helical" evidence="5">
    <location>
        <begin position="26"/>
        <end position="48"/>
    </location>
</feature>
<dbReference type="eggNOG" id="COG1633">
    <property type="taxonomic scope" value="Bacteria"/>
</dbReference>
<evidence type="ECO:0000313" key="7">
    <source>
        <dbReference type="Proteomes" id="UP000029492"/>
    </source>
</evidence>
<evidence type="ECO:0000256" key="3">
    <source>
        <dbReference type="ARBA" id="ARBA00022989"/>
    </source>
</evidence>
<gene>
    <name evidence="6" type="ORF">MOC_1106</name>
</gene>
<keyword evidence="4 5" id="KW-0472">Membrane</keyword>
<sequence>MAAALESAVALDAEARRAFVLRYVQPGLAGLIDGSVSTLAPIFAAAFATGHNGATFLVGLAASVGAGISMGFTEALSDDGQVTGRGDPWLRGLVCGAMTTLGGLGHTLPYAIPDTLPPGWPNPFVLATSLAVLVVVVELAVIAAIRTRFMATPFWRAALQVMLGGALVLVVGMLIGSA</sequence>
<keyword evidence="3 5" id="KW-1133">Transmembrane helix</keyword>
<dbReference type="EMBL" id="CP003811">
    <property type="protein sequence ID" value="AIQ88861.1"/>
    <property type="molecule type" value="Genomic_DNA"/>
</dbReference>
<dbReference type="HOGENOM" id="CLU_1625127_0_0_5"/>
<evidence type="ECO:0000256" key="4">
    <source>
        <dbReference type="ARBA" id="ARBA00023136"/>
    </source>
</evidence>
<proteinExistence type="predicted"/>
<dbReference type="GO" id="GO:0005384">
    <property type="term" value="F:manganese ion transmembrane transporter activity"/>
    <property type="evidence" value="ECO:0007669"/>
    <property type="project" value="InterPro"/>
</dbReference>
<comment type="subcellular location">
    <subcellularLocation>
        <location evidence="1">Endomembrane system</location>
        <topology evidence="1">Multi-pass membrane protein</topology>
    </subcellularLocation>
</comment>
<accession>A0A089NLW1</accession>
<dbReference type="InterPro" id="IPR008217">
    <property type="entry name" value="Ccc1_fam"/>
</dbReference>